<dbReference type="GO" id="GO:0005524">
    <property type="term" value="F:ATP binding"/>
    <property type="evidence" value="ECO:0007669"/>
    <property type="project" value="UniProtKB-UniRule"/>
</dbReference>
<dbReference type="InterPro" id="IPR009030">
    <property type="entry name" value="Growth_fac_rcpt_cys_sf"/>
</dbReference>
<feature type="domain" description="EGF-like" evidence="20">
    <location>
        <begin position="416"/>
        <end position="458"/>
    </location>
</feature>
<dbReference type="SMART" id="SM00181">
    <property type="entry name" value="EGF"/>
    <property type="match status" value="4"/>
</dbReference>
<evidence type="ECO:0000259" key="19">
    <source>
        <dbReference type="PROSITE" id="PS50011"/>
    </source>
</evidence>
<dbReference type="SMART" id="SM00220">
    <property type="entry name" value="S_TKc"/>
    <property type="match status" value="2"/>
</dbReference>
<evidence type="ECO:0000256" key="12">
    <source>
        <dbReference type="ARBA" id="ARBA00023157"/>
    </source>
</evidence>
<feature type="domain" description="Protein kinase" evidence="19">
    <location>
        <begin position="565"/>
        <end position="866"/>
    </location>
</feature>
<accession>A0A7J6EGD1</accession>
<keyword evidence="7 17" id="KW-0547">Nucleotide-binding</keyword>
<evidence type="ECO:0000256" key="13">
    <source>
        <dbReference type="ARBA" id="ARBA00023180"/>
    </source>
</evidence>
<evidence type="ECO:0000256" key="14">
    <source>
        <dbReference type="ARBA" id="ARBA00047558"/>
    </source>
</evidence>
<dbReference type="FunFam" id="2.10.25.10:FF:000628">
    <property type="entry name" value="Wall-associated receptor kinase 2"/>
    <property type="match status" value="2"/>
</dbReference>
<evidence type="ECO:0000256" key="10">
    <source>
        <dbReference type="ARBA" id="ARBA00022989"/>
    </source>
</evidence>
<dbReference type="GO" id="GO:0007166">
    <property type="term" value="P:cell surface receptor signaling pathway"/>
    <property type="evidence" value="ECO:0007669"/>
    <property type="project" value="InterPro"/>
</dbReference>
<evidence type="ECO:0000256" key="6">
    <source>
        <dbReference type="ARBA" id="ARBA00022737"/>
    </source>
</evidence>
<dbReference type="FunFam" id="1.10.510.10:FF:000084">
    <property type="entry name" value="Wall-associated receptor kinase 2"/>
    <property type="match status" value="2"/>
</dbReference>
<keyword evidence="6" id="KW-0677">Repeat</keyword>
<comment type="subcellular location">
    <subcellularLocation>
        <location evidence="1">Membrane</location>
        <topology evidence="1">Single-pass type I membrane protein</topology>
    </subcellularLocation>
</comment>
<evidence type="ECO:0000256" key="15">
    <source>
        <dbReference type="ARBA" id="ARBA00047951"/>
    </source>
</evidence>
<evidence type="ECO:0000256" key="17">
    <source>
        <dbReference type="PROSITE-ProRule" id="PRU10141"/>
    </source>
</evidence>
<evidence type="ECO:0000256" key="16">
    <source>
        <dbReference type="PROSITE-ProRule" id="PRU00076"/>
    </source>
</evidence>
<sequence length="1573" mass="174354">MVNSPNCETKCGDVEVPYPFGIHHQNCAINKDIDKYFFLNCNTSSGSPKLIYGINLEVSSIDVEKATMNVKNFYSYDCYSKNGSLSITLSKFFTLSDSENKLFGLGCHTQAVKNNTSVVVDWVVGNQTCEQAQLNSSSSSYVCGENTDCYYSENGGGYQCLLKKNNNYLCCLFLVLLWASISSVAADLTMVKSPNCQTKCGDVEVPYPFGIDDQNCAISKDIDQYFLLNCNTSSGSPKLMFGELEVLNIDVENATMKVVNNHSFDCYNENGNLTRRSGRGGLRLSKSTTLSDSENKLFAFGCDTQAFMYASENNFGSGCISICYENVSMLAQTSCSGLGCCQTSLPKHIKYLLVTARSFNNHTIVSSFNPCGYAFLADQNSFDISKMRLDSKPEQIKNTSVVLDWVVGNQTCQHAQSNSSSYVCGENSNCYYSDNGGGYQCRCKQGYEGNPYLKQGCQDIDECSDPTIIPHCKGCKNIPGNYTCKCPLGMHGDGKNDNCQGFRFNTFATAIAASLLSMVIVLLIFYDYKRRKREKIFKQNGGLLLKNQRVRIFSKAELAKATNNYNQSNFIGQGGFASVYKGVVILNETNSITNTSTQLIAVKKPKLEKDDQNKSIQINHQQFHEEIAIVSQVNHKNVVKLLGLCLETKIPLLVYELVPNGTLSQHIHAKGSSSSSAMLRPWKTRLRIATETALSIDYLHSLAQPPIIHRDIKSTNILLDENYTAKVSDFGASVLIPPGQTGIATTVQGTIGYLDPEYLTTSTLTSKSDVYSFGVVLVELITGEKPISNGVRRSGAKSNIIQYFVSTVRENKGEKYVSKIVDPNVVYEENHEIEIETVAELAMKCLEGFGERRPTMKEVAEELVWLNKYYNNSQQNINEETDQLLVIDHADLTTLKSPDCEKKCGDVEVPYPFGIDDENCAISKDIDEHFLLNCNTSSGSPKLIYGRNLEVTNIDVEKATMSVEYYYSYDCYRKNGSLIQQNRTSITLSKSFTLSDSDNKLFTFGCDTLAFMNATKNNFGSGCISTCNENVNMSAQTSCSGLGCCQTSVPKHLKYLSVITSSFNRHKDVYLFNPCGYAFLADQNSFDISKMGLDFKPEQVKNPIVLLDWVVGNNLTCKEAQSNSSSYVCGENSDCYYSENGGGYQCRCKQGYEGNPYLKQGCQDIDECLDPKIIKNCKGCINIPGNYTCKCSLGMHGDGKNGNCKGFRFDTLATAVKKPKLEKDDQNKSIQINHQQFHEEIAIVSQVNHKNVVKLLGLCLETKIPLLVYELVPNGTLSQHIHAKGSSSSSAMLRPWKTRLRIATETALSIDYLHSLAQPPIIHRDIKSTNILLDENYTAKVSDFGASVLIPPGQTGIATTVQGTIGYLDPEYLTTGTLTTKSDVYSFGVVLVELITGEKPISNGVRRSGVKSNIIQYFVSTVRENKGERYVEKIVDPNVVYDENHETEIETVAELAMKCLEGYGERRPTMKEVAEELVWLNKGINKCYNNSQQNINEETDQLLLVDHGDQSSVSISNTDIKNHNQVVEYTTLDVLGYDGESLSGGRDPYVDVLQQSFPKKKVLTNSLLDTTIL</sequence>
<keyword evidence="16" id="KW-0245">EGF-like domain</keyword>
<dbReference type="InterPro" id="IPR017441">
    <property type="entry name" value="Protein_kinase_ATP_BS"/>
</dbReference>
<dbReference type="Pfam" id="PF00069">
    <property type="entry name" value="Pkinase"/>
    <property type="match status" value="2"/>
</dbReference>
<evidence type="ECO:0000259" key="20">
    <source>
        <dbReference type="PROSITE" id="PS50026"/>
    </source>
</evidence>
<keyword evidence="13" id="KW-0325">Glycoprotein</keyword>
<organism evidence="21 22">
    <name type="scientific">Cannabis sativa</name>
    <name type="common">Hemp</name>
    <name type="synonym">Marijuana</name>
    <dbReference type="NCBI Taxonomy" id="3483"/>
    <lineage>
        <taxon>Eukaryota</taxon>
        <taxon>Viridiplantae</taxon>
        <taxon>Streptophyta</taxon>
        <taxon>Embryophyta</taxon>
        <taxon>Tracheophyta</taxon>
        <taxon>Spermatophyta</taxon>
        <taxon>Magnoliopsida</taxon>
        <taxon>eudicotyledons</taxon>
        <taxon>Gunneridae</taxon>
        <taxon>Pentapetalae</taxon>
        <taxon>rosids</taxon>
        <taxon>fabids</taxon>
        <taxon>Rosales</taxon>
        <taxon>Cannabaceae</taxon>
        <taxon>Cannabis</taxon>
    </lineage>
</organism>
<dbReference type="PANTHER" id="PTHR27005">
    <property type="entry name" value="WALL-ASSOCIATED RECEPTOR KINASE-LIKE 21"/>
    <property type="match status" value="1"/>
</dbReference>
<feature type="binding site" evidence="17">
    <location>
        <position position="604"/>
    </location>
    <ligand>
        <name>ATP</name>
        <dbReference type="ChEBI" id="CHEBI:30616"/>
    </ligand>
</feature>
<dbReference type="PROSITE" id="PS00010">
    <property type="entry name" value="ASX_HYDROXYL"/>
    <property type="match status" value="1"/>
</dbReference>
<dbReference type="CDD" id="cd14066">
    <property type="entry name" value="STKc_IRAK"/>
    <property type="match status" value="1"/>
</dbReference>
<dbReference type="Pfam" id="PF13947">
    <property type="entry name" value="GUB_WAK_bind"/>
    <property type="match status" value="3"/>
</dbReference>
<dbReference type="SUPFAM" id="SSF56112">
    <property type="entry name" value="Protein kinase-like (PK-like)"/>
    <property type="match status" value="2"/>
</dbReference>
<dbReference type="InterPro" id="IPR013695">
    <property type="entry name" value="WAK"/>
</dbReference>
<evidence type="ECO:0000313" key="21">
    <source>
        <dbReference type="EMBL" id="KAF4357404.1"/>
    </source>
</evidence>
<dbReference type="GO" id="GO:0005509">
    <property type="term" value="F:calcium ion binding"/>
    <property type="evidence" value="ECO:0007669"/>
    <property type="project" value="InterPro"/>
</dbReference>
<dbReference type="Proteomes" id="UP000583929">
    <property type="component" value="Unassembled WGS sequence"/>
</dbReference>
<comment type="caution">
    <text evidence="21">The sequence shown here is derived from an EMBL/GenBank/DDBJ whole genome shotgun (WGS) entry which is preliminary data.</text>
</comment>
<evidence type="ECO:0000256" key="8">
    <source>
        <dbReference type="ARBA" id="ARBA00022777"/>
    </source>
</evidence>
<evidence type="ECO:0000256" key="18">
    <source>
        <dbReference type="SAM" id="Phobius"/>
    </source>
</evidence>
<evidence type="ECO:0000256" key="11">
    <source>
        <dbReference type="ARBA" id="ARBA00023136"/>
    </source>
</evidence>
<dbReference type="InterPro" id="IPR025287">
    <property type="entry name" value="WAK_GUB"/>
</dbReference>
<feature type="disulfide bond" evidence="16">
    <location>
        <begin position="424"/>
        <end position="441"/>
    </location>
</feature>
<dbReference type="GO" id="GO:0005886">
    <property type="term" value="C:plasma membrane"/>
    <property type="evidence" value="ECO:0007669"/>
    <property type="project" value="TreeGrafter"/>
</dbReference>
<keyword evidence="9 17" id="KW-0067">ATP-binding</keyword>
<keyword evidence="10 18" id="KW-1133">Transmembrane helix</keyword>
<feature type="transmembrane region" description="Helical" evidence="18">
    <location>
        <begin position="507"/>
        <end position="528"/>
    </location>
</feature>
<dbReference type="InterPro" id="IPR045274">
    <property type="entry name" value="WAK-like"/>
</dbReference>
<comment type="caution">
    <text evidence="16">Lacks conserved residue(s) required for the propagation of feature annotation.</text>
</comment>
<comment type="catalytic activity">
    <reaction evidence="14">
        <text>L-seryl-[protein] + ATP = O-phospho-L-seryl-[protein] + ADP + H(+)</text>
        <dbReference type="Rhea" id="RHEA:17989"/>
        <dbReference type="Rhea" id="RHEA-COMP:9863"/>
        <dbReference type="Rhea" id="RHEA-COMP:11604"/>
        <dbReference type="ChEBI" id="CHEBI:15378"/>
        <dbReference type="ChEBI" id="CHEBI:29999"/>
        <dbReference type="ChEBI" id="CHEBI:30616"/>
        <dbReference type="ChEBI" id="CHEBI:83421"/>
        <dbReference type="ChEBI" id="CHEBI:456216"/>
    </reaction>
</comment>
<dbReference type="InterPro" id="IPR000742">
    <property type="entry name" value="EGF"/>
</dbReference>
<gene>
    <name evidence="21" type="ORF">G4B88_009723</name>
</gene>
<name>A0A7J6EGD1_CANSA</name>
<proteinExistence type="predicted"/>
<dbReference type="GO" id="GO:0030247">
    <property type="term" value="F:polysaccharide binding"/>
    <property type="evidence" value="ECO:0007669"/>
    <property type="project" value="InterPro"/>
</dbReference>
<feature type="domain" description="EGF-like" evidence="20">
    <location>
        <begin position="1121"/>
        <end position="1163"/>
    </location>
</feature>
<dbReference type="Pfam" id="PF08488">
    <property type="entry name" value="WAK"/>
    <property type="match status" value="1"/>
</dbReference>
<evidence type="ECO:0000256" key="2">
    <source>
        <dbReference type="ARBA" id="ARBA00022527"/>
    </source>
</evidence>
<evidence type="ECO:0000256" key="3">
    <source>
        <dbReference type="ARBA" id="ARBA00022679"/>
    </source>
</evidence>
<dbReference type="CDD" id="cd00054">
    <property type="entry name" value="EGF_CA"/>
    <property type="match status" value="2"/>
</dbReference>
<keyword evidence="12 16" id="KW-1015">Disulfide bond</keyword>
<dbReference type="InterPro" id="IPR000152">
    <property type="entry name" value="EGF-type_Asp/Asn_hydroxyl_site"/>
</dbReference>
<dbReference type="PROSITE" id="PS00107">
    <property type="entry name" value="PROTEIN_KINASE_ATP"/>
    <property type="match status" value="1"/>
</dbReference>
<dbReference type="PROSITE" id="PS00108">
    <property type="entry name" value="PROTEIN_KINASE_ST"/>
    <property type="match status" value="2"/>
</dbReference>
<reference evidence="21 22" key="1">
    <citation type="journal article" date="2020" name="bioRxiv">
        <title>Sequence and annotation of 42 cannabis genomes reveals extensive copy number variation in cannabinoid synthesis and pathogen resistance genes.</title>
        <authorList>
            <person name="Mckernan K.J."/>
            <person name="Helbert Y."/>
            <person name="Kane L.T."/>
            <person name="Ebling H."/>
            <person name="Zhang L."/>
            <person name="Liu B."/>
            <person name="Eaton Z."/>
            <person name="Mclaughlin S."/>
            <person name="Kingan S."/>
            <person name="Baybayan P."/>
            <person name="Concepcion G."/>
            <person name="Jordan M."/>
            <person name="Riva A."/>
            <person name="Barbazuk W."/>
            <person name="Harkins T."/>
        </authorList>
    </citation>
    <scope>NUCLEOTIDE SEQUENCE [LARGE SCALE GENOMIC DNA]</scope>
    <source>
        <strain evidence="22">cv. Jamaican Lion 4</strain>
        <tissue evidence="21">Leaf</tissue>
    </source>
</reference>
<evidence type="ECO:0000256" key="9">
    <source>
        <dbReference type="ARBA" id="ARBA00022840"/>
    </source>
</evidence>
<keyword evidence="8" id="KW-0418">Kinase</keyword>
<dbReference type="PROSITE" id="PS50011">
    <property type="entry name" value="PROTEIN_KINASE_DOM"/>
    <property type="match status" value="2"/>
</dbReference>
<evidence type="ECO:0000256" key="7">
    <source>
        <dbReference type="ARBA" id="ARBA00022741"/>
    </source>
</evidence>
<keyword evidence="4 18" id="KW-0812">Transmembrane</keyword>
<dbReference type="PANTHER" id="PTHR27005:SF315">
    <property type="entry name" value="PROTEIN KINASE DOMAIN-CONTAINING PROTEIN"/>
    <property type="match status" value="1"/>
</dbReference>
<dbReference type="Gene3D" id="1.10.510.10">
    <property type="entry name" value="Transferase(Phosphotransferase) domain 1"/>
    <property type="match status" value="2"/>
</dbReference>
<dbReference type="Gene3D" id="2.10.25.10">
    <property type="entry name" value="Laminin"/>
    <property type="match status" value="4"/>
</dbReference>
<feature type="disulfide bond" evidence="16">
    <location>
        <begin position="1129"/>
        <end position="1146"/>
    </location>
</feature>
<keyword evidence="22" id="KW-1185">Reference proteome</keyword>
<keyword evidence="2" id="KW-0723">Serine/threonine-protein kinase</keyword>
<feature type="domain" description="Protein kinase" evidence="19">
    <location>
        <begin position="1190"/>
        <end position="1480"/>
    </location>
</feature>
<keyword evidence="11 18" id="KW-0472">Membrane</keyword>
<dbReference type="InterPro" id="IPR001881">
    <property type="entry name" value="EGF-like_Ca-bd_dom"/>
</dbReference>
<keyword evidence="5" id="KW-0732">Signal</keyword>
<dbReference type="SMART" id="SM00179">
    <property type="entry name" value="EGF_CA"/>
    <property type="match status" value="2"/>
</dbReference>
<dbReference type="InterPro" id="IPR000719">
    <property type="entry name" value="Prot_kinase_dom"/>
</dbReference>
<dbReference type="SUPFAM" id="SSF57196">
    <property type="entry name" value="EGF/Laminin"/>
    <property type="match status" value="1"/>
</dbReference>
<evidence type="ECO:0008006" key="23">
    <source>
        <dbReference type="Google" id="ProtNLM"/>
    </source>
</evidence>
<dbReference type="EMBL" id="JAATIQ010000406">
    <property type="protein sequence ID" value="KAF4357404.1"/>
    <property type="molecule type" value="Genomic_DNA"/>
</dbReference>
<feature type="domain" description="EGF-like" evidence="20">
    <location>
        <begin position="459"/>
        <end position="500"/>
    </location>
</feature>
<evidence type="ECO:0000313" key="22">
    <source>
        <dbReference type="Proteomes" id="UP000583929"/>
    </source>
</evidence>
<evidence type="ECO:0000256" key="1">
    <source>
        <dbReference type="ARBA" id="ARBA00004479"/>
    </source>
</evidence>
<dbReference type="InterPro" id="IPR008271">
    <property type="entry name" value="Ser/Thr_kinase_AS"/>
</dbReference>
<keyword evidence="3" id="KW-0808">Transferase</keyword>
<dbReference type="SUPFAM" id="SSF57184">
    <property type="entry name" value="Growth factor receptor domain"/>
    <property type="match status" value="1"/>
</dbReference>
<comment type="catalytic activity">
    <reaction evidence="15">
        <text>L-threonyl-[protein] + ATP = O-phospho-L-threonyl-[protein] + ADP + H(+)</text>
        <dbReference type="Rhea" id="RHEA:46608"/>
        <dbReference type="Rhea" id="RHEA-COMP:11060"/>
        <dbReference type="Rhea" id="RHEA-COMP:11605"/>
        <dbReference type="ChEBI" id="CHEBI:15378"/>
        <dbReference type="ChEBI" id="CHEBI:30013"/>
        <dbReference type="ChEBI" id="CHEBI:30616"/>
        <dbReference type="ChEBI" id="CHEBI:61977"/>
        <dbReference type="ChEBI" id="CHEBI:456216"/>
    </reaction>
</comment>
<dbReference type="Gene3D" id="3.30.200.20">
    <property type="entry name" value="Phosphorylase Kinase, domain 1"/>
    <property type="match status" value="2"/>
</dbReference>
<evidence type="ECO:0000256" key="4">
    <source>
        <dbReference type="ARBA" id="ARBA00022692"/>
    </source>
</evidence>
<evidence type="ECO:0000256" key="5">
    <source>
        <dbReference type="ARBA" id="ARBA00022729"/>
    </source>
</evidence>
<dbReference type="GO" id="GO:0004674">
    <property type="term" value="F:protein serine/threonine kinase activity"/>
    <property type="evidence" value="ECO:0007669"/>
    <property type="project" value="UniProtKB-KW"/>
</dbReference>
<dbReference type="InterPro" id="IPR011009">
    <property type="entry name" value="Kinase-like_dom_sf"/>
</dbReference>
<dbReference type="PROSITE" id="PS50026">
    <property type="entry name" value="EGF_3"/>
    <property type="match status" value="3"/>
</dbReference>
<protein>
    <recommendedName>
        <fullName evidence="23">Protein kinase domain-containing protein</fullName>
    </recommendedName>
</protein>